<evidence type="ECO:0000313" key="16">
    <source>
        <dbReference type="EMBL" id="OWY35994.1"/>
    </source>
</evidence>
<evidence type="ECO:0000313" key="17">
    <source>
        <dbReference type="Proteomes" id="UP000214747"/>
    </source>
</evidence>
<keyword evidence="17" id="KW-1185">Reference proteome</keyword>
<dbReference type="GO" id="GO:0015344">
    <property type="term" value="F:siderophore uptake transmembrane transporter activity"/>
    <property type="evidence" value="ECO:0007669"/>
    <property type="project" value="TreeGrafter"/>
</dbReference>
<evidence type="ECO:0000259" key="14">
    <source>
        <dbReference type="Pfam" id="PF00593"/>
    </source>
</evidence>
<dbReference type="InterPro" id="IPR037066">
    <property type="entry name" value="Plug_dom_sf"/>
</dbReference>
<dbReference type="CDD" id="cd01347">
    <property type="entry name" value="ligand_gated_channel"/>
    <property type="match status" value="1"/>
</dbReference>
<evidence type="ECO:0000256" key="11">
    <source>
        <dbReference type="ARBA" id="ARBA00023237"/>
    </source>
</evidence>
<evidence type="ECO:0000256" key="1">
    <source>
        <dbReference type="ARBA" id="ARBA00004571"/>
    </source>
</evidence>
<dbReference type="Pfam" id="PF07715">
    <property type="entry name" value="Plug"/>
    <property type="match status" value="1"/>
</dbReference>
<evidence type="ECO:0000256" key="6">
    <source>
        <dbReference type="ARBA" id="ARBA00022729"/>
    </source>
</evidence>
<evidence type="ECO:0000256" key="12">
    <source>
        <dbReference type="PROSITE-ProRule" id="PRU01360"/>
    </source>
</evidence>
<dbReference type="PROSITE" id="PS52016">
    <property type="entry name" value="TONB_DEPENDENT_REC_3"/>
    <property type="match status" value="1"/>
</dbReference>
<dbReference type="InterPro" id="IPR039426">
    <property type="entry name" value="TonB-dep_rcpt-like"/>
</dbReference>
<reference evidence="16 17" key="1">
    <citation type="journal article" date="2010" name="Int. J. Syst. Evol. Microbiol.">
        <title>Reclassification of Herbaspirillum putei as a later heterotypic synonym of Herbaspirillum huttiense, with the description of H. huttiense subsp. huttiense subsp. nov. and H. huttiense subsp. putei subsp. nov., comb. nov., and description of Herbaspirillum aquaticum sp. nov.</title>
        <authorList>
            <person name="Dobritsa A.P."/>
            <person name="Reddy M.C."/>
            <person name="Samadpour M."/>
        </authorList>
    </citation>
    <scope>NUCLEOTIDE SEQUENCE [LARGE SCALE GENOMIC DNA]</scope>
    <source>
        <strain evidence="16 17">IEH 4430</strain>
    </source>
</reference>
<comment type="similarity">
    <text evidence="2 12 13">Belongs to the TonB-dependent receptor family.</text>
</comment>
<gene>
    <name evidence="16" type="ORF">CEJ45_05130</name>
</gene>
<dbReference type="Gene3D" id="2.170.130.10">
    <property type="entry name" value="TonB-dependent receptor, plug domain"/>
    <property type="match status" value="1"/>
</dbReference>
<keyword evidence="9 12" id="KW-0472">Membrane</keyword>
<comment type="subcellular location">
    <subcellularLocation>
        <location evidence="1 12">Cell outer membrane</location>
        <topology evidence="1 12">Multi-pass membrane protein</topology>
    </subcellularLocation>
</comment>
<dbReference type="InterPro" id="IPR000531">
    <property type="entry name" value="Beta-barrel_TonB"/>
</dbReference>
<dbReference type="PANTHER" id="PTHR30069">
    <property type="entry name" value="TONB-DEPENDENT OUTER MEMBRANE RECEPTOR"/>
    <property type="match status" value="1"/>
</dbReference>
<evidence type="ECO:0000256" key="3">
    <source>
        <dbReference type="ARBA" id="ARBA00022448"/>
    </source>
</evidence>
<name>A0A225SYC9_9BURK</name>
<evidence type="ECO:0000256" key="10">
    <source>
        <dbReference type="ARBA" id="ARBA00023170"/>
    </source>
</evidence>
<feature type="domain" description="TonB-dependent receptor-like beta-barrel" evidence="14">
    <location>
        <begin position="239"/>
        <end position="672"/>
    </location>
</feature>
<organism evidence="16 17">
    <name type="scientific">Herbaspirillum aquaticum</name>
    <dbReference type="NCBI Taxonomy" id="568783"/>
    <lineage>
        <taxon>Bacteria</taxon>
        <taxon>Pseudomonadati</taxon>
        <taxon>Pseudomonadota</taxon>
        <taxon>Betaproteobacteria</taxon>
        <taxon>Burkholderiales</taxon>
        <taxon>Oxalobacteraceae</taxon>
        <taxon>Herbaspirillum</taxon>
    </lineage>
</organism>
<comment type="caution">
    <text evidence="16">The sequence shown here is derived from an EMBL/GenBank/DDBJ whole genome shotgun (WGS) entry which is preliminary data.</text>
</comment>
<protein>
    <submittedName>
        <fullName evidence="16">TonB-dependent receptor</fullName>
    </submittedName>
</protein>
<dbReference type="AlphaFoldDB" id="A0A225SYC9"/>
<evidence type="ECO:0000259" key="15">
    <source>
        <dbReference type="Pfam" id="PF07715"/>
    </source>
</evidence>
<keyword evidence="8 13" id="KW-0798">TonB box</keyword>
<accession>A0A225SYC9</accession>
<feature type="domain" description="TonB-dependent receptor plug" evidence="15">
    <location>
        <begin position="61"/>
        <end position="169"/>
    </location>
</feature>
<dbReference type="GO" id="GO:0009279">
    <property type="term" value="C:cell outer membrane"/>
    <property type="evidence" value="ECO:0007669"/>
    <property type="project" value="UniProtKB-SubCell"/>
</dbReference>
<evidence type="ECO:0000256" key="13">
    <source>
        <dbReference type="RuleBase" id="RU003357"/>
    </source>
</evidence>
<dbReference type="InterPro" id="IPR012910">
    <property type="entry name" value="Plug_dom"/>
</dbReference>
<evidence type="ECO:0000256" key="2">
    <source>
        <dbReference type="ARBA" id="ARBA00009810"/>
    </source>
</evidence>
<keyword evidence="11 12" id="KW-0998">Cell outer membrane</keyword>
<evidence type="ECO:0000256" key="9">
    <source>
        <dbReference type="ARBA" id="ARBA00023136"/>
    </source>
</evidence>
<dbReference type="RefSeq" id="WP_088754303.1">
    <property type="nucleotide sequence ID" value="NZ_NJGV01000004.1"/>
</dbReference>
<evidence type="ECO:0000256" key="7">
    <source>
        <dbReference type="ARBA" id="ARBA00023065"/>
    </source>
</evidence>
<dbReference type="Gene3D" id="2.40.170.20">
    <property type="entry name" value="TonB-dependent receptor, beta-barrel domain"/>
    <property type="match status" value="1"/>
</dbReference>
<sequence length="699" mass="76240">MHHPHHHLPAPGALSVTRVAQAVAAALALYVAGSGLAVAQDAGAGLKEVVVTATGFEQEVVDAPASITVISQEELKKRPFRDLTDALRDVEGVTITGTASEKDIFIRGLPGAYTLILVDGKRQSTRDARTNGNSGFEQSYIPPLEAIERIEVVRGPMSSLYGSDAMGGVINIITKKVARQWGGSVSVDTTLQQHGDSGDAYQGQFYVNGPIASEVLGLQLWGKVYKRQEDRILNGNTKALDTDFTARLALTPNKNHDILAEIGTSQVRRDASSYHTLAATRSTADSYTENPRDHMALSHTGRYGWATSDVSIAYEKAQRKTYTESPVGSDRYTQATRAPKIENLVLDGKLSMPLGAHWMVLGGQWNEATLTDVNPGVSSTRVQEFRIAQKALFVEDEWKLTERLALTGGLRLDNHEVYGNHWSPRLYAVWHGSEQLTIKGGVSRGFKAPDIRTIAPGYAYTTGGAGCTVGPTGTCGVIIGDPDLKPETSTSWELGALWDNHTGLSGGATLFYTDFKDKVSNALVYNADGSIARWSANNNYRLWYSYNVDRATIKGVELSGRWQATRSLAFKTNYTFTDSRQKGGSYDGYALARTPRHMFNLRADWNPADAWTVWTALNYHGKEVNAAARVGTAGTTISSSGVKEYKAYTLADLGVTHAVNQRTSVSAAIYNLTDKRLDEQSFNTVGDGRRLWVSLTQRF</sequence>
<evidence type="ECO:0000256" key="4">
    <source>
        <dbReference type="ARBA" id="ARBA00022452"/>
    </source>
</evidence>
<evidence type="ECO:0000256" key="8">
    <source>
        <dbReference type="ARBA" id="ARBA00023077"/>
    </source>
</evidence>
<evidence type="ECO:0000256" key="5">
    <source>
        <dbReference type="ARBA" id="ARBA00022692"/>
    </source>
</evidence>
<keyword evidence="10 16" id="KW-0675">Receptor</keyword>
<keyword evidence="3 12" id="KW-0813">Transport</keyword>
<dbReference type="PANTHER" id="PTHR30069:SF53">
    <property type="entry name" value="COLICIN I RECEPTOR-RELATED"/>
    <property type="match status" value="1"/>
</dbReference>
<dbReference type="Proteomes" id="UP000214747">
    <property type="component" value="Unassembled WGS sequence"/>
</dbReference>
<dbReference type="SUPFAM" id="SSF56935">
    <property type="entry name" value="Porins"/>
    <property type="match status" value="1"/>
</dbReference>
<keyword evidence="6" id="KW-0732">Signal</keyword>
<keyword evidence="7" id="KW-0406">Ion transport</keyword>
<proteinExistence type="inferred from homology"/>
<keyword evidence="5 12" id="KW-0812">Transmembrane</keyword>
<dbReference type="InterPro" id="IPR036942">
    <property type="entry name" value="Beta-barrel_TonB_sf"/>
</dbReference>
<dbReference type="EMBL" id="NJGV01000004">
    <property type="protein sequence ID" value="OWY35994.1"/>
    <property type="molecule type" value="Genomic_DNA"/>
</dbReference>
<dbReference type="GO" id="GO:0044718">
    <property type="term" value="P:siderophore transmembrane transport"/>
    <property type="evidence" value="ECO:0007669"/>
    <property type="project" value="TreeGrafter"/>
</dbReference>
<keyword evidence="4 12" id="KW-1134">Transmembrane beta strand</keyword>
<dbReference type="Pfam" id="PF00593">
    <property type="entry name" value="TonB_dep_Rec_b-barrel"/>
    <property type="match status" value="1"/>
</dbReference>